<proteinExistence type="predicted"/>
<organism evidence="1 3">
    <name type="scientific">Actinomyces bovis</name>
    <dbReference type="NCBI Taxonomy" id="1658"/>
    <lineage>
        <taxon>Bacteria</taxon>
        <taxon>Bacillati</taxon>
        <taxon>Actinomycetota</taxon>
        <taxon>Actinomycetes</taxon>
        <taxon>Actinomycetales</taxon>
        <taxon>Actinomycetaceae</taxon>
        <taxon>Actinomyces</taxon>
    </lineage>
</organism>
<protein>
    <submittedName>
        <fullName evidence="1">Uncharacterized protein</fullName>
    </submittedName>
</protein>
<dbReference type="EMBL" id="UAPQ01000004">
    <property type="protein sequence ID" value="SPT53089.1"/>
    <property type="molecule type" value="Genomic_DNA"/>
</dbReference>
<keyword evidence="3" id="KW-1185">Reference proteome</keyword>
<sequence length="188" mass="20365">MCAAVGVGLIWWGRHLESQRIPIPNKPQAPAKPAHAAVNTGPTVIWNISELLMRGDMDFVSGGKVKLYTMEQHEQAVYELISGAGMMAASPLGEQVGALATLADVVPESTNSYDADAVAIKVGGATVAYLSLGWKGEAHNMLRRTQGRLVLPVVLRWWGHRGAHTWALATLQEAEDYAAWLRKKDRGA</sequence>
<gene>
    <name evidence="1" type="ORF">NCTC11535_00747</name>
    <name evidence="2" type="ORF">NCTC11535_01450</name>
</gene>
<dbReference type="EMBL" id="UAPQ01000008">
    <property type="protein sequence ID" value="SPT53767.1"/>
    <property type="molecule type" value="Genomic_DNA"/>
</dbReference>
<dbReference type="Proteomes" id="UP000250006">
    <property type="component" value="Unassembled WGS sequence"/>
</dbReference>
<evidence type="ECO:0000313" key="3">
    <source>
        <dbReference type="Proteomes" id="UP000250006"/>
    </source>
</evidence>
<comment type="caution">
    <text evidence="1">The sequence shown here is derived from an EMBL/GenBank/DDBJ whole genome shotgun (WGS) entry which is preliminary data.</text>
</comment>
<reference evidence="1 3" key="1">
    <citation type="submission" date="2018-06" db="EMBL/GenBank/DDBJ databases">
        <authorList>
            <consortium name="Pathogen Informatics"/>
            <person name="Doyle S."/>
        </authorList>
    </citation>
    <scope>NUCLEOTIDE SEQUENCE [LARGE SCALE GENOMIC DNA]</scope>
    <source>
        <strain evidence="1 3">NCTC11535</strain>
    </source>
</reference>
<name>A0ABY1VLV5_9ACTO</name>
<accession>A0ABY1VLV5</accession>
<evidence type="ECO:0000313" key="2">
    <source>
        <dbReference type="EMBL" id="SPT53767.1"/>
    </source>
</evidence>
<evidence type="ECO:0000313" key="1">
    <source>
        <dbReference type="EMBL" id="SPT53089.1"/>
    </source>
</evidence>